<dbReference type="PROSITE" id="PS00134">
    <property type="entry name" value="TRYPSIN_HIS"/>
    <property type="match status" value="1"/>
</dbReference>
<evidence type="ECO:0000313" key="3">
    <source>
        <dbReference type="Proteomes" id="UP000579945"/>
    </source>
</evidence>
<keyword evidence="1" id="KW-0732">Signal</keyword>
<organism evidence="2 3">
    <name type="scientific">Nonomuraea dietziae</name>
    <dbReference type="NCBI Taxonomy" id="65515"/>
    <lineage>
        <taxon>Bacteria</taxon>
        <taxon>Bacillati</taxon>
        <taxon>Actinomycetota</taxon>
        <taxon>Actinomycetes</taxon>
        <taxon>Streptosporangiales</taxon>
        <taxon>Streptosporangiaceae</taxon>
        <taxon>Nonomuraea</taxon>
    </lineage>
</organism>
<comment type="caution">
    <text evidence="2">The sequence shown here is derived from an EMBL/GenBank/DDBJ whole genome shotgun (WGS) entry which is preliminary data.</text>
</comment>
<evidence type="ECO:0000313" key="2">
    <source>
        <dbReference type="EMBL" id="MBB3731598.1"/>
    </source>
</evidence>
<reference evidence="2 3" key="1">
    <citation type="submission" date="2020-08" db="EMBL/GenBank/DDBJ databases">
        <title>Sequencing the genomes of 1000 actinobacteria strains.</title>
        <authorList>
            <person name="Klenk H.-P."/>
        </authorList>
    </citation>
    <scope>NUCLEOTIDE SEQUENCE [LARGE SCALE GENOMIC DNA]</scope>
    <source>
        <strain evidence="2 3">DSM 44320</strain>
    </source>
</reference>
<dbReference type="RefSeq" id="WP_183657816.1">
    <property type="nucleotide sequence ID" value="NZ_BAAAXX010000062.1"/>
</dbReference>
<keyword evidence="3" id="KW-1185">Reference proteome</keyword>
<dbReference type="GeneID" id="95393682"/>
<dbReference type="PANTHER" id="PTHR15462">
    <property type="entry name" value="SERINE PROTEASE"/>
    <property type="match status" value="1"/>
</dbReference>
<dbReference type="InterPro" id="IPR009003">
    <property type="entry name" value="Peptidase_S1_PA"/>
</dbReference>
<dbReference type="InterPro" id="IPR043504">
    <property type="entry name" value="Peptidase_S1_PA_chymotrypsin"/>
</dbReference>
<proteinExistence type="predicted"/>
<gene>
    <name evidence="2" type="ORF">FHR33_007458</name>
</gene>
<evidence type="ECO:0000256" key="1">
    <source>
        <dbReference type="ARBA" id="ARBA00022729"/>
    </source>
</evidence>
<dbReference type="InterPro" id="IPR050966">
    <property type="entry name" value="Glutamyl_endopeptidase"/>
</dbReference>
<sequence length="319" mass="33970">MLRLVLAVCLLLHGGPAPTRDSRDTVGYWSRERIVNARPADLLPFPRLDVAPPDSAPPEVPLGYGARRTVPGRKVLTPGGDRLGYSLVARPYTGAHRLAGILLSHDPVAGTDIACGAAVIRSRSRSLVLTAAHCLYAGGRPLSHVAFLPAYNSLDAGRSSRGVWPAVRVWVPRRWRERPYSPEQLPYDFGVAGVMRGDKLLEEVTGPGLRPLLTPRRSAVRGLELLGYPVGRSYPGTDMYRCLGDAVDGGAAGPGVLVTHNCQAANGTSGGPAVRAGVVAGVVSSSSPLREPAGFTVLTRLTPRPFGRLLARADHVMRH</sequence>
<dbReference type="SUPFAM" id="SSF50494">
    <property type="entry name" value="Trypsin-like serine proteases"/>
    <property type="match status" value="1"/>
</dbReference>
<dbReference type="Proteomes" id="UP000579945">
    <property type="component" value="Unassembled WGS sequence"/>
</dbReference>
<protein>
    <recommendedName>
        <fullName evidence="4">Peptidase S1 domain-containing protein</fullName>
    </recommendedName>
</protein>
<name>A0A7W5YB43_9ACTN</name>
<dbReference type="GO" id="GO:0004252">
    <property type="term" value="F:serine-type endopeptidase activity"/>
    <property type="evidence" value="ECO:0007669"/>
    <property type="project" value="InterPro"/>
</dbReference>
<dbReference type="EMBL" id="JACIBV010000001">
    <property type="protein sequence ID" value="MBB3731598.1"/>
    <property type="molecule type" value="Genomic_DNA"/>
</dbReference>
<dbReference type="GO" id="GO:0006508">
    <property type="term" value="P:proteolysis"/>
    <property type="evidence" value="ECO:0007669"/>
    <property type="project" value="InterPro"/>
</dbReference>
<accession>A0A7W5YB43</accession>
<dbReference type="Gene3D" id="2.40.10.10">
    <property type="entry name" value="Trypsin-like serine proteases"/>
    <property type="match status" value="2"/>
</dbReference>
<dbReference type="AlphaFoldDB" id="A0A7W5YB43"/>
<dbReference type="InterPro" id="IPR018114">
    <property type="entry name" value="TRYPSIN_HIS"/>
</dbReference>
<evidence type="ECO:0008006" key="4">
    <source>
        <dbReference type="Google" id="ProtNLM"/>
    </source>
</evidence>